<dbReference type="Proteomes" id="UP000500961">
    <property type="component" value="Chromosome"/>
</dbReference>
<evidence type="ECO:0000313" key="2">
    <source>
        <dbReference type="EMBL" id="QKG79034.1"/>
    </source>
</evidence>
<evidence type="ECO:0000313" key="3">
    <source>
        <dbReference type="Proteomes" id="UP000500961"/>
    </source>
</evidence>
<gene>
    <name evidence="2" type="ORF">FHG85_01725</name>
</gene>
<dbReference type="AlphaFoldDB" id="A0A7D4AW31"/>
<reference evidence="2 3" key="1">
    <citation type="submission" date="2019-07" db="EMBL/GenBank/DDBJ databases">
        <title>Thalassofilum flectens gen. nov., sp. nov., a novel moderate thermophilic anaerobe from a shallow sea hot spring in Kunashir Island (Russia), representing a new family in the order Bacteroidales, and proposal of Thalassofilacea fam. nov.</title>
        <authorList>
            <person name="Kochetkova T.V."/>
            <person name="Podosokorskaya O.A."/>
            <person name="Novikov A."/>
            <person name="Elcheninov A.G."/>
            <person name="Toshchakov S.V."/>
            <person name="Kublanov I.V."/>
        </authorList>
    </citation>
    <scope>NUCLEOTIDE SEQUENCE [LARGE SCALE GENOMIC DNA]</scope>
    <source>
        <strain evidence="2 3">38-H</strain>
    </source>
</reference>
<keyword evidence="1" id="KW-0472">Membrane</keyword>
<feature type="transmembrane region" description="Helical" evidence="1">
    <location>
        <begin position="37"/>
        <end position="55"/>
    </location>
</feature>
<dbReference type="RefSeq" id="WP_173072552.1">
    <property type="nucleotide sequence ID" value="NZ_CP041345.1"/>
</dbReference>
<dbReference type="KEGG" id="ttz:FHG85_01725"/>
<accession>A0A7D4AW31</accession>
<dbReference type="EMBL" id="CP041345">
    <property type="protein sequence ID" value="QKG79034.1"/>
    <property type="molecule type" value="Genomic_DNA"/>
</dbReference>
<proteinExistence type="predicted"/>
<keyword evidence="1" id="KW-1133">Transmembrane helix</keyword>
<organism evidence="2 3">
    <name type="scientific">Tenuifilum thalassicum</name>
    <dbReference type="NCBI Taxonomy" id="2590900"/>
    <lineage>
        <taxon>Bacteria</taxon>
        <taxon>Pseudomonadati</taxon>
        <taxon>Bacteroidota</taxon>
        <taxon>Bacteroidia</taxon>
        <taxon>Bacteroidales</taxon>
        <taxon>Tenuifilaceae</taxon>
        <taxon>Tenuifilum</taxon>
    </lineage>
</organism>
<sequence>MKNKRLIIILLSIMVILMVPFFAMQVSNEVNWTPSDFLVAAVLLLASGLSIEFALRKIKRRKFRIAIVIAILILLLIVWAELAVGIFGTPLPGS</sequence>
<name>A0A7D4AW31_9BACT</name>
<protein>
    <submittedName>
        <fullName evidence="2">Uncharacterized protein</fullName>
    </submittedName>
</protein>
<keyword evidence="3" id="KW-1185">Reference proteome</keyword>
<feature type="transmembrane region" description="Helical" evidence="1">
    <location>
        <begin position="7"/>
        <end position="25"/>
    </location>
</feature>
<evidence type="ECO:0000256" key="1">
    <source>
        <dbReference type="SAM" id="Phobius"/>
    </source>
</evidence>
<keyword evidence="1" id="KW-0812">Transmembrane</keyword>
<feature type="transmembrane region" description="Helical" evidence="1">
    <location>
        <begin position="67"/>
        <end position="88"/>
    </location>
</feature>